<dbReference type="GO" id="GO:0000160">
    <property type="term" value="P:phosphorelay signal transduction system"/>
    <property type="evidence" value="ECO:0007669"/>
    <property type="project" value="InterPro"/>
</dbReference>
<dbReference type="OrthoDB" id="7631574at2"/>
<dbReference type="SMART" id="SM00448">
    <property type="entry name" value="REC"/>
    <property type="match status" value="1"/>
</dbReference>
<dbReference type="Gene3D" id="3.40.50.2300">
    <property type="match status" value="1"/>
</dbReference>
<evidence type="ECO:0000259" key="2">
    <source>
        <dbReference type="PROSITE" id="PS50110"/>
    </source>
</evidence>
<dbReference type="InterPro" id="IPR011006">
    <property type="entry name" value="CheY-like_superfamily"/>
</dbReference>
<dbReference type="Proteomes" id="UP000294564">
    <property type="component" value="Unassembled WGS sequence"/>
</dbReference>
<dbReference type="RefSeq" id="WP_132793489.1">
    <property type="nucleotide sequence ID" value="NZ_SLXM01000002.1"/>
</dbReference>
<evidence type="ECO:0000313" key="4">
    <source>
        <dbReference type="Proteomes" id="UP000294564"/>
    </source>
</evidence>
<evidence type="ECO:0000313" key="3">
    <source>
        <dbReference type="EMBL" id="TCP26754.1"/>
    </source>
</evidence>
<dbReference type="EMBL" id="SLXM01000002">
    <property type="protein sequence ID" value="TCP26754.1"/>
    <property type="molecule type" value="Genomic_DNA"/>
</dbReference>
<dbReference type="SUPFAM" id="SSF52172">
    <property type="entry name" value="CheY-like"/>
    <property type="match status" value="1"/>
</dbReference>
<protein>
    <submittedName>
        <fullName evidence="3">Response regulator receiver domain-containing protein</fullName>
    </submittedName>
</protein>
<name>A0A4R2NYN7_9FLAO</name>
<comment type="caution">
    <text evidence="3">The sequence shown here is derived from an EMBL/GenBank/DDBJ whole genome shotgun (WGS) entry which is preliminary data.</text>
</comment>
<accession>A0A4R2NYN7</accession>
<dbReference type="PANTHER" id="PTHR44520:SF2">
    <property type="entry name" value="RESPONSE REGULATOR RCP1"/>
    <property type="match status" value="1"/>
</dbReference>
<dbReference type="Pfam" id="PF00072">
    <property type="entry name" value="Response_reg"/>
    <property type="match status" value="1"/>
</dbReference>
<organism evidence="3 4">
    <name type="scientific">Tenacibaculum skagerrakense</name>
    <dbReference type="NCBI Taxonomy" id="186571"/>
    <lineage>
        <taxon>Bacteria</taxon>
        <taxon>Pseudomonadati</taxon>
        <taxon>Bacteroidota</taxon>
        <taxon>Flavobacteriia</taxon>
        <taxon>Flavobacteriales</taxon>
        <taxon>Flavobacteriaceae</taxon>
        <taxon>Tenacibaculum</taxon>
    </lineage>
</organism>
<feature type="modified residue" description="4-aspartylphosphate" evidence="1">
    <location>
        <position position="57"/>
    </location>
</feature>
<dbReference type="InterPro" id="IPR052893">
    <property type="entry name" value="TCS_response_regulator"/>
</dbReference>
<dbReference type="AlphaFoldDB" id="A0A4R2NYN7"/>
<dbReference type="PROSITE" id="PS50110">
    <property type="entry name" value="RESPONSE_REGULATORY"/>
    <property type="match status" value="1"/>
</dbReference>
<reference evidence="3 4" key="1">
    <citation type="submission" date="2019-03" db="EMBL/GenBank/DDBJ databases">
        <title>Genomic Encyclopedia of Type Strains, Phase IV (KMG-IV): sequencing the most valuable type-strain genomes for metagenomic binning, comparative biology and taxonomic classification.</title>
        <authorList>
            <person name="Goeker M."/>
        </authorList>
    </citation>
    <scope>NUCLEOTIDE SEQUENCE [LARGE SCALE GENOMIC DNA]</scope>
    <source>
        <strain evidence="3 4">DSM 14836</strain>
    </source>
</reference>
<keyword evidence="1" id="KW-0597">Phosphoprotein</keyword>
<dbReference type="InterPro" id="IPR001789">
    <property type="entry name" value="Sig_transdc_resp-reg_receiver"/>
</dbReference>
<feature type="domain" description="Response regulatory" evidence="2">
    <location>
        <begin position="6"/>
        <end position="124"/>
    </location>
</feature>
<proteinExistence type="predicted"/>
<sequence length="134" mass="15564">MVKRLNILFIDDDEVERMKFSRVCNNTNFKPTVIEAVNGEDALSKLENPTSDLIFLDLNMPKMNGIEFLKILKADKRLKFIPTVILSSSDNYNDLKTCYELGIAGYILKPLRFEDYTKNITTMLDYWTNNELLN</sequence>
<evidence type="ECO:0000256" key="1">
    <source>
        <dbReference type="PROSITE-ProRule" id="PRU00169"/>
    </source>
</evidence>
<keyword evidence="4" id="KW-1185">Reference proteome</keyword>
<dbReference type="CDD" id="cd17557">
    <property type="entry name" value="REC_Rcp-like"/>
    <property type="match status" value="1"/>
</dbReference>
<gene>
    <name evidence="3" type="ORF">EV195_10295</name>
</gene>
<dbReference type="PANTHER" id="PTHR44520">
    <property type="entry name" value="RESPONSE REGULATOR RCP1-RELATED"/>
    <property type="match status" value="1"/>
</dbReference>